<dbReference type="SUPFAM" id="SSF51735">
    <property type="entry name" value="NAD(P)-binding Rossmann-fold domains"/>
    <property type="match status" value="1"/>
</dbReference>
<dbReference type="Gene3D" id="1.10.1040.10">
    <property type="entry name" value="N-(1-d-carboxylethyl)-l-norvaline Dehydrogenase, domain 2"/>
    <property type="match status" value="1"/>
</dbReference>
<dbReference type="InParanoid" id="A0A316VIM7"/>
<dbReference type="EMBL" id="KZ819602">
    <property type="protein sequence ID" value="PWN37396.1"/>
    <property type="molecule type" value="Genomic_DNA"/>
</dbReference>
<keyword evidence="7" id="KW-1185">Reference proteome</keyword>
<dbReference type="InterPro" id="IPR013752">
    <property type="entry name" value="KPA_reductase"/>
</dbReference>
<evidence type="ECO:0000259" key="5">
    <source>
        <dbReference type="Pfam" id="PF08546"/>
    </source>
</evidence>
<protein>
    <submittedName>
        <fullName evidence="6">6-phosphogluconate dehydrogenase C-terminal domain-like protein</fullName>
    </submittedName>
</protein>
<dbReference type="GO" id="GO:0005737">
    <property type="term" value="C:cytoplasm"/>
    <property type="evidence" value="ECO:0007669"/>
    <property type="project" value="TreeGrafter"/>
</dbReference>
<dbReference type="PANTHER" id="PTHR21708:SF43">
    <property type="entry name" value="KETOPANTOATE REDUCTASE C-TERMINAL DOMAIN-CONTAINING PROTEIN"/>
    <property type="match status" value="1"/>
</dbReference>
<dbReference type="GO" id="GO:0008677">
    <property type="term" value="F:2-dehydropantoate 2-reductase activity"/>
    <property type="evidence" value="ECO:0007669"/>
    <property type="project" value="InterPro"/>
</dbReference>
<evidence type="ECO:0000256" key="2">
    <source>
        <dbReference type="ARBA" id="ARBA00022857"/>
    </source>
</evidence>
<dbReference type="InterPro" id="IPR013328">
    <property type="entry name" value="6PGD_dom2"/>
</dbReference>
<dbReference type="InterPro" id="IPR003710">
    <property type="entry name" value="ApbA"/>
</dbReference>
<dbReference type="InterPro" id="IPR008927">
    <property type="entry name" value="6-PGluconate_DH-like_C_sf"/>
</dbReference>
<organism evidence="6 7">
    <name type="scientific">Meira miltonrushii</name>
    <dbReference type="NCBI Taxonomy" id="1280837"/>
    <lineage>
        <taxon>Eukaryota</taxon>
        <taxon>Fungi</taxon>
        <taxon>Dikarya</taxon>
        <taxon>Basidiomycota</taxon>
        <taxon>Ustilaginomycotina</taxon>
        <taxon>Exobasidiomycetes</taxon>
        <taxon>Exobasidiales</taxon>
        <taxon>Brachybasidiaceae</taxon>
        <taxon>Meira</taxon>
    </lineage>
</organism>
<feature type="domain" description="Ketopantoate reductase C-terminal" evidence="5">
    <location>
        <begin position="218"/>
        <end position="359"/>
    </location>
</feature>
<dbReference type="Pfam" id="PF02558">
    <property type="entry name" value="ApbA"/>
    <property type="match status" value="1"/>
</dbReference>
<comment type="similarity">
    <text evidence="1">Belongs to the ketopantoate reductase family.</text>
</comment>
<dbReference type="FunCoup" id="A0A316VIM7">
    <property type="interactions" value="221"/>
</dbReference>
<reference evidence="6 7" key="1">
    <citation type="journal article" date="2018" name="Mol. Biol. Evol.">
        <title>Broad Genomic Sampling Reveals a Smut Pathogenic Ancestry of the Fungal Clade Ustilaginomycotina.</title>
        <authorList>
            <person name="Kijpornyongpan T."/>
            <person name="Mondo S.J."/>
            <person name="Barry K."/>
            <person name="Sandor L."/>
            <person name="Lee J."/>
            <person name="Lipzen A."/>
            <person name="Pangilinan J."/>
            <person name="LaButti K."/>
            <person name="Hainaut M."/>
            <person name="Henrissat B."/>
            <person name="Grigoriev I.V."/>
            <person name="Spatafora J.W."/>
            <person name="Aime M.C."/>
        </authorList>
    </citation>
    <scope>NUCLEOTIDE SEQUENCE [LARGE SCALE GENOMIC DNA]</scope>
    <source>
        <strain evidence="6 7">MCA 3882</strain>
    </source>
</reference>
<dbReference type="PANTHER" id="PTHR21708">
    <property type="entry name" value="PROBABLE 2-DEHYDROPANTOATE 2-REDUCTASE"/>
    <property type="match status" value="1"/>
</dbReference>
<evidence type="ECO:0000259" key="4">
    <source>
        <dbReference type="Pfam" id="PF02558"/>
    </source>
</evidence>
<dbReference type="Gene3D" id="3.40.50.720">
    <property type="entry name" value="NAD(P)-binding Rossmann-like Domain"/>
    <property type="match status" value="1"/>
</dbReference>
<evidence type="ECO:0000313" key="6">
    <source>
        <dbReference type="EMBL" id="PWN37396.1"/>
    </source>
</evidence>
<dbReference type="InterPro" id="IPR013332">
    <property type="entry name" value="KPR_N"/>
</dbReference>
<dbReference type="SUPFAM" id="SSF48179">
    <property type="entry name" value="6-phosphogluconate dehydrogenase C-terminal domain-like"/>
    <property type="match status" value="1"/>
</dbReference>
<dbReference type="InterPro" id="IPR051402">
    <property type="entry name" value="KPR-Related"/>
</dbReference>
<name>A0A316VIM7_9BASI</name>
<dbReference type="GO" id="GO:0015940">
    <property type="term" value="P:pantothenate biosynthetic process"/>
    <property type="evidence" value="ECO:0007669"/>
    <property type="project" value="InterPro"/>
</dbReference>
<keyword evidence="3" id="KW-0560">Oxidoreductase</keyword>
<dbReference type="InterPro" id="IPR036291">
    <property type="entry name" value="NAD(P)-bd_dom_sf"/>
</dbReference>
<dbReference type="FunFam" id="1.10.1040.10:FF:000017">
    <property type="entry name" value="2-dehydropantoate 2-reductase"/>
    <property type="match status" value="1"/>
</dbReference>
<dbReference type="NCBIfam" id="TIGR00745">
    <property type="entry name" value="apbA_panE"/>
    <property type="match status" value="1"/>
</dbReference>
<evidence type="ECO:0000256" key="3">
    <source>
        <dbReference type="ARBA" id="ARBA00023002"/>
    </source>
</evidence>
<dbReference type="AlphaFoldDB" id="A0A316VIM7"/>
<evidence type="ECO:0000256" key="1">
    <source>
        <dbReference type="ARBA" id="ARBA00007870"/>
    </source>
</evidence>
<evidence type="ECO:0000313" key="7">
    <source>
        <dbReference type="Proteomes" id="UP000245771"/>
    </source>
</evidence>
<feature type="domain" description="Ketopantoate reductase N-terminal" evidence="4">
    <location>
        <begin position="10"/>
        <end position="177"/>
    </location>
</feature>
<sequence>MLSPSGSPRVLVLGFGALGALYSFLLSRGGARVYAVARSNAETVKNEGINIHSQKLGKHSSYRPLDVFASAEEARTKVENYDYVLCTVKICPEQRATGKWIKEFLPSGKGKLRPELPTVVFVENGIGIEEEPYQTLCQGDEPVASTIISCCAWLGATLVDKGKTVDHGALERLEMGLYPYREAGEDEESPQSWRVTKLHAFAETFKAGGGGSVVIVGDVQVKRWVKLLWNAAWGGLTTLARQTVSEMLQEDNLDISADLVRKIMMEVVSVARACGYGEDQLPSSSVDEVFDLTYSQAPRFLKDGKKPNLKEDFKPSLLVDLEAQRPMELSPIIGNVILKARQHNVNVPRLEVIYAALRPSQMQFVHQAAARA</sequence>
<dbReference type="RefSeq" id="XP_025357698.1">
    <property type="nucleotide sequence ID" value="XM_025499810.1"/>
</dbReference>
<gene>
    <name evidence="6" type="ORF">FA14DRAFT_163290</name>
</gene>
<accession>A0A316VIM7</accession>
<proteinExistence type="inferred from homology"/>
<dbReference type="GeneID" id="37021591"/>
<dbReference type="STRING" id="1280837.A0A316VIM7"/>
<dbReference type="OrthoDB" id="3609at2759"/>
<dbReference type="Proteomes" id="UP000245771">
    <property type="component" value="Unassembled WGS sequence"/>
</dbReference>
<keyword evidence="2" id="KW-0521">NADP</keyword>
<dbReference type="Pfam" id="PF08546">
    <property type="entry name" value="ApbA_C"/>
    <property type="match status" value="1"/>
</dbReference>